<keyword evidence="3" id="KW-1185">Reference proteome</keyword>
<protein>
    <submittedName>
        <fullName evidence="2">Uncharacterized protein</fullName>
    </submittedName>
</protein>
<dbReference type="EMBL" id="BGPR01047578">
    <property type="protein sequence ID" value="GBO24627.1"/>
    <property type="molecule type" value="Genomic_DNA"/>
</dbReference>
<accession>A0A4Y2VLK1</accession>
<evidence type="ECO:0000313" key="3">
    <source>
        <dbReference type="Proteomes" id="UP000499080"/>
    </source>
</evidence>
<feature type="region of interest" description="Disordered" evidence="1">
    <location>
        <begin position="1"/>
        <end position="20"/>
    </location>
</feature>
<dbReference type="OrthoDB" id="8063408at2759"/>
<proteinExistence type="predicted"/>
<evidence type="ECO:0000256" key="1">
    <source>
        <dbReference type="SAM" id="MobiDB-lite"/>
    </source>
</evidence>
<feature type="compositionally biased region" description="Basic residues" evidence="1">
    <location>
        <begin position="60"/>
        <end position="72"/>
    </location>
</feature>
<comment type="caution">
    <text evidence="2">The sequence shown here is derived from an EMBL/GenBank/DDBJ whole genome shotgun (WGS) entry which is preliminary data.</text>
</comment>
<dbReference type="Proteomes" id="UP000499080">
    <property type="component" value="Unassembled WGS sequence"/>
</dbReference>
<feature type="region of interest" description="Disordered" evidence="1">
    <location>
        <begin position="60"/>
        <end position="87"/>
    </location>
</feature>
<reference evidence="2 3" key="1">
    <citation type="journal article" date="2019" name="Sci. Rep.">
        <title>Orb-weaving spider Araneus ventricosus genome elucidates the spidroin gene catalogue.</title>
        <authorList>
            <person name="Kono N."/>
            <person name="Nakamura H."/>
            <person name="Ohtoshi R."/>
            <person name="Moran D.A.P."/>
            <person name="Shinohara A."/>
            <person name="Yoshida Y."/>
            <person name="Fujiwara M."/>
            <person name="Mori M."/>
            <person name="Tomita M."/>
            <person name="Arakawa K."/>
        </authorList>
    </citation>
    <scope>NUCLEOTIDE SEQUENCE [LARGE SCALE GENOMIC DNA]</scope>
</reference>
<dbReference type="AlphaFoldDB" id="A0A4Y2VLK1"/>
<evidence type="ECO:0000313" key="2">
    <source>
        <dbReference type="EMBL" id="GBO24627.1"/>
    </source>
</evidence>
<gene>
    <name evidence="2" type="ORF">AVEN_205207_1</name>
</gene>
<sequence>MQDELKSSFPRLPYSPDLYSEDQGKRFVRDIKRRYQERWDVNMPTDYCWMLRRGTEDSKRKHFRGASKRRRKGFTDKKSKRVVLNIS</sequence>
<organism evidence="2 3">
    <name type="scientific">Araneus ventricosus</name>
    <name type="common">Orbweaver spider</name>
    <name type="synonym">Epeira ventricosa</name>
    <dbReference type="NCBI Taxonomy" id="182803"/>
    <lineage>
        <taxon>Eukaryota</taxon>
        <taxon>Metazoa</taxon>
        <taxon>Ecdysozoa</taxon>
        <taxon>Arthropoda</taxon>
        <taxon>Chelicerata</taxon>
        <taxon>Arachnida</taxon>
        <taxon>Araneae</taxon>
        <taxon>Araneomorphae</taxon>
        <taxon>Entelegynae</taxon>
        <taxon>Araneoidea</taxon>
        <taxon>Araneidae</taxon>
        <taxon>Araneus</taxon>
    </lineage>
</organism>
<name>A0A4Y2VLK1_ARAVE</name>